<gene>
    <name evidence="1" type="ORF">LYNGBM3L_30660</name>
</gene>
<dbReference type="eggNOG" id="COG0457">
    <property type="taxonomic scope" value="Bacteria"/>
</dbReference>
<protein>
    <submittedName>
        <fullName evidence="1">Uncharacterized protein</fullName>
    </submittedName>
</protein>
<organism evidence="1 2">
    <name type="scientific">Moorena producens 3L</name>
    <dbReference type="NCBI Taxonomy" id="489825"/>
    <lineage>
        <taxon>Bacteria</taxon>
        <taxon>Bacillati</taxon>
        <taxon>Cyanobacteriota</taxon>
        <taxon>Cyanophyceae</taxon>
        <taxon>Coleofasciculales</taxon>
        <taxon>Coleofasciculaceae</taxon>
        <taxon>Moorena</taxon>
    </lineage>
</organism>
<dbReference type="InterPro" id="IPR011990">
    <property type="entry name" value="TPR-like_helical_dom_sf"/>
</dbReference>
<dbReference type="AlphaFoldDB" id="F4XU81"/>
<evidence type="ECO:0000313" key="1">
    <source>
        <dbReference type="EMBL" id="EGJ32057.1"/>
    </source>
</evidence>
<name>F4XU81_9CYAN</name>
<evidence type="ECO:0000313" key="2">
    <source>
        <dbReference type="Proteomes" id="UP000003959"/>
    </source>
</evidence>
<reference evidence="2" key="1">
    <citation type="journal article" date="2011" name="Proc. Natl. Acad. Sci. U.S.A.">
        <title>Genomic insights into the physiology and ecology of the marine filamentous cyanobacterium Lyngbya majuscula.</title>
        <authorList>
            <person name="Jones A.C."/>
            <person name="Monroe E.A."/>
            <person name="Podell S."/>
            <person name="Hess W.R."/>
            <person name="Klages S."/>
            <person name="Esquenazi E."/>
            <person name="Niessen S."/>
            <person name="Hoover H."/>
            <person name="Rothmann M."/>
            <person name="Lasken R.S."/>
            <person name="Yates J.R.III."/>
            <person name="Reinhardt R."/>
            <person name="Kube M."/>
            <person name="Burkart M.D."/>
            <person name="Allen E.E."/>
            <person name="Dorrestein P.C."/>
            <person name="Gerwick W.H."/>
            <person name="Gerwick L."/>
        </authorList>
    </citation>
    <scope>NUCLEOTIDE SEQUENCE [LARGE SCALE GENOMIC DNA]</scope>
    <source>
        <strain evidence="2">3L</strain>
    </source>
</reference>
<dbReference type="Proteomes" id="UP000003959">
    <property type="component" value="Unassembled WGS sequence"/>
</dbReference>
<dbReference type="InterPro" id="IPR019734">
    <property type="entry name" value="TPR_rpt"/>
</dbReference>
<dbReference type="EMBL" id="GL890930">
    <property type="protein sequence ID" value="EGJ32057.1"/>
    <property type="molecule type" value="Genomic_DNA"/>
</dbReference>
<dbReference type="HOGENOM" id="CLU_434575_0_0_3"/>
<keyword evidence="2" id="KW-1185">Reference proteome</keyword>
<sequence length="638" mass="71415">MGLGDRYFELIDDIVKTTLKGKIRSKSQVYQMLVKGVQVGTGEIFERCLDQRFDMTQAEIDNPKSELKQAKAIRKLRALNTIRGEWEQWQEENRVSETITSAIKSITTAEPADRFTALLRVIDPNQQPPLTLQQLASLAKPLKQQAQQASESDTAKDLGQLAAGITAGLASWQRLEDYLVSWIYDQSRGSLGFEGTPEQRGPWGLWGKKVDSPLPQSLFQTLALNQSFHEWADTQPSLELEAWVELAVILQCLQRGLVNWFDKMVYDSKMGAKLSISTFIIFAVIWSRLANVLNQTASSSNGNAMLGTSRYAIANGCFQVCLQILRTFAQRDYFPLYGGVFANFSGNYLQDALNYLDEPLRQVDRTEEKARILTLLGYSLWSQGAYDRANNFHQQALDIAREAGDRLCEIANFNHLSRICVEQENYADAINYSQRALILARQAGDRLGEANALVNFGYSEVFQAQDSQQAELEVYESAINYLEQGRLLLERLGDSPAGSYGVGQSKALCFSSLGIAHVVVEQYQKAIAFLEQGWQAAQFSGDLYLQGVNLAYLAQACYSQQDWQKVIYTASLGAYLLEQIGSEDWRKPAGLLSILQGQMGQEGFQTLLAQQRSKIIAVIGVDGYDYIPELLAKYLDSL</sequence>
<dbReference type="SUPFAM" id="SSF48452">
    <property type="entry name" value="TPR-like"/>
    <property type="match status" value="1"/>
</dbReference>
<proteinExistence type="predicted"/>
<dbReference type="Pfam" id="PF13176">
    <property type="entry name" value="TPR_7"/>
    <property type="match status" value="1"/>
</dbReference>
<dbReference type="Gene3D" id="1.25.40.10">
    <property type="entry name" value="Tetratricopeptide repeat domain"/>
    <property type="match status" value="1"/>
</dbReference>
<accession>F4XU81</accession>
<dbReference type="PANTHER" id="PTHR10098">
    <property type="entry name" value="RAPSYN-RELATED"/>
    <property type="match status" value="1"/>
</dbReference>